<comment type="similarity">
    <text evidence="3 13">Belongs to the peptidase S26 family.</text>
</comment>
<evidence type="ECO:0000256" key="10">
    <source>
        <dbReference type="ARBA" id="ARBA00022989"/>
    </source>
</evidence>
<evidence type="ECO:0000313" key="15">
    <source>
        <dbReference type="EMBL" id="MBC9131254.1"/>
    </source>
</evidence>
<dbReference type="PROSITE" id="PS00760">
    <property type="entry name" value="SPASE_I_2"/>
    <property type="match status" value="1"/>
</dbReference>
<evidence type="ECO:0000256" key="6">
    <source>
        <dbReference type="ARBA" id="ARBA00022475"/>
    </source>
</evidence>
<dbReference type="Proteomes" id="UP000651208">
    <property type="component" value="Unassembled WGS sequence"/>
</dbReference>
<accession>A0ABR7QYH3</accession>
<evidence type="ECO:0000259" key="14">
    <source>
        <dbReference type="Pfam" id="PF10502"/>
    </source>
</evidence>
<keyword evidence="10 12" id="KW-1133">Transmembrane helix</keyword>
<dbReference type="PRINTS" id="PR00727">
    <property type="entry name" value="LEADERPTASE"/>
</dbReference>
<organism evidence="15 16">
    <name type="scientific">Frischella japonica</name>
    <dbReference type="NCBI Taxonomy" id="2741544"/>
    <lineage>
        <taxon>Bacteria</taxon>
        <taxon>Pseudomonadati</taxon>
        <taxon>Pseudomonadota</taxon>
        <taxon>Gammaproteobacteria</taxon>
        <taxon>Orbales</taxon>
        <taxon>Orbaceae</taxon>
        <taxon>Frischella</taxon>
    </lineage>
</organism>
<evidence type="ECO:0000256" key="12">
    <source>
        <dbReference type="RuleBase" id="RU003993"/>
    </source>
</evidence>
<evidence type="ECO:0000256" key="11">
    <source>
        <dbReference type="ARBA" id="ARBA00023136"/>
    </source>
</evidence>
<evidence type="ECO:0000256" key="8">
    <source>
        <dbReference type="ARBA" id="ARBA00022692"/>
    </source>
</evidence>
<comment type="catalytic activity">
    <reaction evidence="1 12">
        <text>Cleavage of hydrophobic, N-terminal signal or leader sequences from secreted and periplasmic proteins.</text>
        <dbReference type="EC" id="3.4.21.89"/>
    </reaction>
</comment>
<dbReference type="EC" id="3.4.21.89" evidence="4 12"/>
<feature type="transmembrane region" description="Helical" evidence="12">
    <location>
        <begin position="59"/>
        <end position="81"/>
    </location>
</feature>
<evidence type="ECO:0000256" key="2">
    <source>
        <dbReference type="ARBA" id="ARBA00004651"/>
    </source>
</evidence>
<gene>
    <name evidence="15" type="primary">lepB</name>
    <name evidence="15" type="ORF">FcAc13_08020</name>
</gene>
<dbReference type="InterPro" id="IPR019756">
    <property type="entry name" value="Pept_S26A_signal_pept_1_Ser-AS"/>
</dbReference>
<evidence type="ECO:0000256" key="3">
    <source>
        <dbReference type="ARBA" id="ARBA00009370"/>
    </source>
</evidence>
<dbReference type="Gene3D" id="2.10.109.10">
    <property type="entry name" value="Umud Fragment, subunit A"/>
    <property type="match status" value="1"/>
</dbReference>
<dbReference type="Pfam" id="PF10502">
    <property type="entry name" value="Peptidase_S26"/>
    <property type="match status" value="1"/>
</dbReference>
<evidence type="ECO:0000313" key="16">
    <source>
        <dbReference type="Proteomes" id="UP000651208"/>
    </source>
</evidence>
<name>A0ABR7QYH3_9GAMM</name>
<dbReference type="GO" id="GO:0009003">
    <property type="term" value="F:signal peptidase activity"/>
    <property type="evidence" value="ECO:0007669"/>
    <property type="project" value="UniProtKB-EC"/>
</dbReference>
<keyword evidence="8 12" id="KW-0812">Transmembrane</keyword>
<dbReference type="PROSITE" id="PS00761">
    <property type="entry name" value="SPASE_I_3"/>
    <property type="match status" value="1"/>
</dbReference>
<keyword evidence="11 12" id="KW-0472">Membrane</keyword>
<evidence type="ECO:0000256" key="5">
    <source>
        <dbReference type="ARBA" id="ARBA00019232"/>
    </source>
</evidence>
<dbReference type="InterPro" id="IPR019758">
    <property type="entry name" value="Pept_S26A_signal_pept_1_CS"/>
</dbReference>
<keyword evidence="9 12" id="KW-0378">Hydrolase</keyword>
<dbReference type="Gene3D" id="2.170.230.10">
    <property type="match status" value="1"/>
</dbReference>
<dbReference type="CDD" id="cd06530">
    <property type="entry name" value="S26_SPase_I"/>
    <property type="match status" value="1"/>
</dbReference>
<dbReference type="InterPro" id="IPR019766">
    <property type="entry name" value="Sign_pep_all-beta_subdom"/>
</dbReference>
<dbReference type="InterPro" id="IPR036286">
    <property type="entry name" value="LexA/Signal_pep-like_sf"/>
</dbReference>
<dbReference type="EMBL" id="JABURY010000016">
    <property type="protein sequence ID" value="MBC9131254.1"/>
    <property type="molecule type" value="Genomic_DNA"/>
</dbReference>
<dbReference type="PANTHER" id="PTHR43390">
    <property type="entry name" value="SIGNAL PEPTIDASE I"/>
    <property type="match status" value="1"/>
</dbReference>
<comment type="subcellular location">
    <subcellularLocation>
        <location evidence="2">Cell membrane</location>
        <topology evidence="2">Multi-pass membrane protein</topology>
    </subcellularLocation>
    <subcellularLocation>
        <location evidence="13">Membrane</location>
        <topology evidence="13">Multi-pass membrane protein</topology>
    </subcellularLocation>
</comment>
<evidence type="ECO:0000256" key="7">
    <source>
        <dbReference type="ARBA" id="ARBA00022670"/>
    </source>
</evidence>
<feature type="transmembrane region" description="Helical" evidence="12">
    <location>
        <begin position="6"/>
        <end position="25"/>
    </location>
</feature>
<evidence type="ECO:0000256" key="1">
    <source>
        <dbReference type="ARBA" id="ARBA00000677"/>
    </source>
</evidence>
<dbReference type="NCBIfam" id="NF008114">
    <property type="entry name" value="PRK10861.1"/>
    <property type="match status" value="1"/>
</dbReference>
<dbReference type="PANTHER" id="PTHR43390:SF1">
    <property type="entry name" value="CHLOROPLAST PROCESSING PEPTIDASE"/>
    <property type="match status" value="1"/>
</dbReference>
<feature type="domain" description="Peptidase S26" evidence="14">
    <location>
        <begin position="63"/>
        <end position="304"/>
    </location>
</feature>
<dbReference type="SUPFAM" id="SSF51306">
    <property type="entry name" value="LexA/Signal peptidase"/>
    <property type="match status" value="1"/>
</dbReference>
<dbReference type="InterPro" id="IPR019533">
    <property type="entry name" value="Peptidase_S26"/>
</dbReference>
<dbReference type="PROSITE" id="PS00501">
    <property type="entry name" value="SPASE_I_1"/>
    <property type="match status" value="1"/>
</dbReference>
<dbReference type="InterPro" id="IPR019757">
    <property type="entry name" value="Pept_S26A_signal_pept_1_Lys-AS"/>
</dbReference>
<keyword evidence="7 12" id="KW-0645">Protease</keyword>
<protein>
    <recommendedName>
        <fullName evidence="5 12">Signal peptidase I</fullName>
        <ecNumber evidence="4 12">3.4.21.89</ecNumber>
    </recommendedName>
</protein>
<evidence type="ECO:0000256" key="13">
    <source>
        <dbReference type="RuleBase" id="RU362042"/>
    </source>
</evidence>
<evidence type="ECO:0000256" key="4">
    <source>
        <dbReference type="ARBA" id="ARBA00013208"/>
    </source>
</evidence>
<dbReference type="InterPro" id="IPR000223">
    <property type="entry name" value="Pept_S26A_signal_pept_1"/>
</dbReference>
<sequence length="327" mass="37496">MAGLFAIILTVATFITGILWCFERYRWQPARQRKVEAVRQQTEGNIDGKVLAEVGKPNGFVDFFAPLFPILLFVLVVRSFIIEPFQIPSGSMMPTLLVGDFIAVEKYAYGLKDPITNTTLIPTGHPQRGDVAVFKYPLNPDLDYIKRVIGVPGDKIIYNNNTKELSIYSACQAEEEQCNSQNFKSVNINYTPVKTSEWHLVFNQSNVNFYTDEEFNHLKNKTDNFDLNQRQETLGDITHDILIMPIKFNQPQKFYRQVNQKMGEWVVPEGYYFMMGDNRDNSDDSRFWGFVPEANFVGRASAIWLSLDKQPNEFPSGVRFSRIGGIK</sequence>
<comment type="caution">
    <text evidence="15">The sequence shown here is derived from an EMBL/GenBank/DDBJ whole genome shotgun (WGS) entry which is preliminary data.</text>
</comment>
<evidence type="ECO:0000256" key="9">
    <source>
        <dbReference type="ARBA" id="ARBA00022801"/>
    </source>
</evidence>
<keyword evidence="6" id="KW-1003">Cell membrane</keyword>
<dbReference type="NCBIfam" id="TIGR02227">
    <property type="entry name" value="sigpep_I_bact"/>
    <property type="match status" value="1"/>
</dbReference>
<dbReference type="RefSeq" id="WP_187755686.1">
    <property type="nucleotide sequence ID" value="NZ_JABURY010000016.1"/>
</dbReference>
<proteinExistence type="inferred from homology"/>
<reference evidence="15 16" key="1">
    <citation type="submission" date="2020-06" db="EMBL/GenBank/DDBJ databases">
        <title>Frischella cerana isolated from Apis cerana gut homogenate.</title>
        <authorList>
            <person name="Wolter L.A."/>
            <person name="Suenami S."/>
            <person name="Miyazaki R."/>
        </authorList>
    </citation>
    <scope>NUCLEOTIDE SEQUENCE [LARGE SCALE GENOMIC DNA]</scope>
    <source>
        <strain evidence="15 16">Ac13</strain>
    </source>
</reference>
<keyword evidence="16" id="KW-1185">Reference proteome</keyword>